<dbReference type="GO" id="GO:0003677">
    <property type="term" value="F:DNA binding"/>
    <property type="evidence" value="ECO:0007669"/>
    <property type="project" value="UniProtKB-KW"/>
</dbReference>
<feature type="compositionally biased region" description="Low complexity" evidence="19">
    <location>
        <begin position="225"/>
        <end position="234"/>
    </location>
</feature>
<feature type="region of interest" description="Disordered" evidence="19">
    <location>
        <begin position="325"/>
        <end position="607"/>
    </location>
</feature>
<feature type="compositionally biased region" description="Polar residues" evidence="19">
    <location>
        <begin position="385"/>
        <end position="410"/>
    </location>
</feature>
<dbReference type="InterPro" id="IPR036420">
    <property type="entry name" value="BRCT_dom_sf"/>
</dbReference>
<feature type="compositionally biased region" description="Basic and acidic residues" evidence="19">
    <location>
        <begin position="363"/>
        <end position="373"/>
    </location>
</feature>
<evidence type="ECO:0000256" key="7">
    <source>
        <dbReference type="ARBA" id="ARBA00022737"/>
    </source>
</evidence>
<comment type="caution">
    <text evidence="21">The sequence shown here is derived from an EMBL/GenBank/DDBJ whole genome shotgun (WGS) entry which is preliminary data.</text>
</comment>
<dbReference type="Proteomes" id="UP000465112">
    <property type="component" value="Chromosome 3"/>
</dbReference>
<dbReference type="GO" id="GO:0016604">
    <property type="term" value="C:nuclear body"/>
    <property type="evidence" value="ECO:0007669"/>
    <property type="project" value="UniProtKB-ARBA"/>
</dbReference>
<evidence type="ECO:0000256" key="15">
    <source>
        <dbReference type="ARBA" id="ARBA00023204"/>
    </source>
</evidence>
<feature type="compositionally biased region" description="Low complexity" evidence="19">
    <location>
        <begin position="63"/>
        <end position="79"/>
    </location>
</feature>
<keyword evidence="5" id="KW-1017">Isopeptide bond</keyword>
<keyword evidence="16" id="KW-0539">Nucleus</keyword>
<evidence type="ECO:0000256" key="9">
    <source>
        <dbReference type="ARBA" id="ARBA00022838"/>
    </source>
</evidence>
<dbReference type="GO" id="GO:0140005">
    <property type="term" value="F:histone H4K20me2 reader activity"/>
    <property type="evidence" value="ECO:0007669"/>
    <property type="project" value="UniProtKB-ARBA"/>
</dbReference>
<dbReference type="PANTHER" id="PTHR15321:SF3">
    <property type="entry name" value="TP53-BINDING PROTEIN 1"/>
    <property type="match status" value="1"/>
</dbReference>
<keyword evidence="15" id="KW-0234">DNA repair</keyword>
<evidence type="ECO:0000256" key="11">
    <source>
        <dbReference type="ARBA" id="ARBA00023015"/>
    </source>
</evidence>
<name>A0A6A5FFS7_PERFL</name>
<keyword evidence="6" id="KW-0597">Phosphoprotein</keyword>
<evidence type="ECO:0000256" key="2">
    <source>
        <dbReference type="ARBA" id="ARBA00004629"/>
    </source>
</evidence>
<feature type="region of interest" description="Disordered" evidence="19">
    <location>
        <begin position="51"/>
        <end position="126"/>
    </location>
</feature>
<dbReference type="CDD" id="cd20383">
    <property type="entry name" value="Tudor_53BP1"/>
    <property type="match status" value="1"/>
</dbReference>
<keyword evidence="7" id="KW-0677">Repeat</keyword>
<feature type="compositionally biased region" description="Polar residues" evidence="19">
    <location>
        <begin position="492"/>
        <end position="524"/>
    </location>
</feature>
<evidence type="ECO:0000256" key="18">
    <source>
        <dbReference type="ARBA" id="ARBA00073180"/>
    </source>
</evidence>
<feature type="region of interest" description="Disordered" evidence="19">
    <location>
        <begin position="622"/>
        <end position="793"/>
    </location>
</feature>
<feature type="region of interest" description="Disordered" evidence="19">
    <location>
        <begin position="852"/>
        <end position="1078"/>
    </location>
</feature>
<feature type="compositionally biased region" description="Low complexity" evidence="19">
    <location>
        <begin position="905"/>
        <end position="920"/>
    </location>
</feature>
<feature type="region of interest" description="Disordered" evidence="19">
    <location>
        <begin position="1423"/>
        <end position="1503"/>
    </location>
</feature>
<dbReference type="Gene3D" id="3.40.50.10190">
    <property type="entry name" value="BRCT domain"/>
    <property type="match status" value="2"/>
</dbReference>
<feature type="compositionally biased region" description="Polar residues" evidence="19">
    <location>
        <begin position="283"/>
        <end position="299"/>
    </location>
</feature>
<dbReference type="FunFam" id="3.40.50.10190:FF:000005">
    <property type="entry name" value="Tumor suppressor p53-binding protein 1"/>
    <property type="match status" value="1"/>
</dbReference>
<evidence type="ECO:0000256" key="8">
    <source>
        <dbReference type="ARBA" id="ARBA00022763"/>
    </source>
</evidence>
<dbReference type="GO" id="GO:2000042">
    <property type="term" value="P:negative regulation of double-strand break repair via homologous recombination"/>
    <property type="evidence" value="ECO:0007669"/>
    <property type="project" value="UniProtKB-ARBA"/>
</dbReference>
<evidence type="ECO:0000256" key="12">
    <source>
        <dbReference type="ARBA" id="ARBA00023125"/>
    </source>
</evidence>
<dbReference type="FunFam" id="3.40.50.10190:FF:000003">
    <property type="entry name" value="Tumor suppressor p53-binding protein 1"/>
    <property type="match status" value="1"/>
</dbReference>
<evidence type="ECO:0000256" key="6">
    <source>
        <dbReference type="ARBA" id="ARBA00022553"/>
    </source>
</evidence>
<dbReference type="InterPro" id="IPR014722">
    <property type="entry name" value="Rib_uL2_dom2"/>
</dbReference>
<keyword evidence="12" id="KW-0238">DNA-binding</keyword>
<keyword evidence="14" id="KW-0804">Transcription</keyword>
<dbReference type="FunFam" id="2.30.30.30:FF:000019">
    <property type="entry name" value="Tumor suppressor p53-binding protein 1"/>
    <property type="match status" value="1"/>
</dbReference>
<keyword evidence="10" id="KW-0832">Ubl conjugation</keyword>
<feature type="region of interest" description="Disordered" evidence="19">
    <location>
        <begin position="140"/>
        <end position="299"/>
    </location>
</feature>
<feature type="region of interest" description="Disordered" evidence="19">
    <location>
        <begin position="1"/>
        <end position="37"/>
    </location>
</feature>
<feature type="compositionally biased region" description="Polar residues" evidence="19">
    <location>
        <begin position="1022"/>
        <end position="1046"/>
    </location>
</feature>
<feature type="compositionally biased region" description="Polar residues" evidence="19">
    <location>
        <begin position="418"/>
        <end position="427"/>
    </location>
</feature>
<feature type="compositionally biased region" description="Polar residues" evidence="19">
    <location>
        <begin position="641"/>
        <end position="650"/>
    </location>
</feature>
<dbReference type="PANTHER" id="PTHR15321">
    <property type="entry name" value="TUMOR SUPPRESSOR P53-BINDING PROTEIN 1"/>
    <property type="match status" value="1"/>
</dbReference>
<evidence type="ECO:0000259" key="20">
    <source>
        <dbReference type="PROSITE" id="PS50172"/>
    </source>
</evidence>
<dbReference type="InterPro" id="IPR047250">
    <property type="entry name" value="BRCT_p53bp1-like_rpt2"/>
</dbReference>
<accession>A0A6A5FFS7</accession>
<dbReference type="InterPro" id="IPR015125">
    <property type="entry name" value="53-BP1_Tudor"/>
</dbReference>
<evidence type="ECO:0000256" key="14">
    <source>
        <dbReference type="ARBA" id="ARBA00023163"/>
    </source>
</evidence>
<keyword evidence="9" id="KW-0995">Kinetochore</keyword>
<dbReference type="GO" id="GO:0006303">
    <property type="term" value="P:double-strand break repair via nonhomologous end joining"/>
    <property type="evidence" value="ECO:0007669"/>
    <property type="project" value="UniProtKB-ARBA"/>
</dbReference>
<feature type="compositionally biased region" description="Acidic residues" evidence="19">
    <location>
        <begin position="472"/>
        <end position="488"/>
    </location>
</feature>
<dbReference type="Pfam" id="PF09038">
    <property type="entry name" value="53-BP1_Tudor"/>
    <property type="match status" value="1"/>
</dbReference>
<keyword evidence="4" id="KW-0488">Methylation</keyword>
<feature type="compositionally biased region" description="Basic and acidic residues" evidence="19">
    <location>
        <begin position="525"/>
        <end position="537"/>
    </location>
</feature>
<evidence type="ECO:0000256" key="16">
    <source>
        <dbReference type="ARBA" id="ARBA00023242"/>
    </source>
</evidence>
<dbReference type="GO" id="GO:0042393">
    <property type="term" value="F:histone binding"/>
    <property type="evidence" value="ECO:0007669"/>
    <property type="project" value="TreeGrafter"/>
</dbReference>
<dbReference type="SUPFAM" id="SSF63748">
    <property type="entry name" value="Tudor/PWWP/MBT"/>
    <property type="match status" value="2"/>
</dbReference>
<keyword evidence="11" id="KW-0805">Transcription regulation</keyword>
<feature type="domain" description="BRCT" evidence="20">
    <location>
        <begin position="1534"/>
        <end position="1650"/>
    </location>
</feature>
<feature type="compositionally biased region" description="Polar residues" evidence="19">
    <location>
        <begin position="576"/>
        <end position="607"/>
    </location>
</feature>
<evidence type="ECO:0000256" key="1">
    <source>
        <dbReference type="ARBA" id="ARBA00004123"/>
    </source>
</evidence>
<feature type="compositionally biased region" description="Low complexity" evidence="19">
    <location>
        <begin position="1458"/>
        <end position="1476"/>
    </location>
</feature>
<evidence type="ECO:0000256" key="5">
    <source>
        <dbReference type="ARBA" id="ARBA00022499"/>
    </source>
</evidence>
<dbReference type="PROSITE" id="PS50172">
    <property type="entry name" value="BRCT"/>
    <property type="match status" value="2"/>
</dbReference>
<organism evidence="21 22">
    <name type="scientific">Perca fluviatilis</name>
    <name type="common">European perch</name>
    <dbReference type="NCBI Taxonomy" id="8168"/>
    <lineage>
        <taxon>Eukaryota</taxon>
        <taxon>Metazoa</taxon>
        <taxon>Chordata</taxon>
        <taxon>Craniata</taxon>
        <taxon>Vertebrata</taxon>
        <taxon>Euteleostomi</taxon>
        <taxon>Actinopterygii</taxon>
        <taxon>Neopterygii</taxon>
        <taxon>Teleostei</taxon>
        <taxon>Neoteleostei</taxon>
        <taxon>Acanthomorphata</taxon>
        <taxon>Eupercaria</taxon>
        <taxon>Perciformes</taxon>
        <taxon>Percoidei</taxon>
        <taxon>Percidae</taxon>
        <taxon>Percinae</taxon>
        <taxon>Perca</taxon>
    </lineage>
</organism>
<dbReference type="EMBL" id="VHII01000003">
    <property type="protein sequence ID" value="KAF1393230.1"/>
    <property type="molecule type" value="Genomic_DNA"/>
</dbReference>
<dbReference type="Gene3D" id="2.30.30.30">
    <property type="match status" value="1"/>
</dbReference>
<dbReference type="Pfam" id="PF18428">
    <property type="entry name" value="BRCT_3"/>
    <property type="match status" value="1"/>
</dbReference>
<keyword evidence="13" id="KW-0010">Activator</keyword>
<gene>
    <name evidence="21" type="ORF">PFLUV_G00036370</name>
</gene>
<dbReference type="GO" id="GO:0045944">
    <property type="term" value="P:positive regulation of transcription by RNA polymerase II"/>
    <property type="evidence" value="ECO:0007669"/>
    <property type="project" value="TreeGrafter"/>
</dbReference>
<dbReference type="Gene3D" id="2.30.30.140">
    <property type="match status" value="1"/>
</dbReference>
<reference evidence="21 22" key="1">
    <citation type="submission" date="2019-06" db="EMBL/GenBank/DDBJ databases">
        <title>A chromosome-scale genome assembly of the European perch, Perca fluviatilis.</title>
        <authorList>
            <person name="Roques C."/>
            <person name="Zahm M."/>
            <person name="Cabau C."/>
            <person name="Klopp C."/>
            <person name="Bouchez O."/>
            <person name="Donnadieu C."/>
            <person name="Kuhl H."/>
            <person name="Gislard M."/>
            <person name="Guendouz S."/>
            <person name="Journot L."/>
            <person name="Haffray P."/>
            <person name="Bestin A."/>
            <person name="Morvezen R."/>
            <person name="Feron R."/>
            <person name="Wen M."/>
            <person name="Jouanno E."/>
            <person name="Herpin A."/>
            <person name="Schartl M."/>
            <person name="Postlethwait J."/>
            <person name="Schaerlinger B."/>
            <person name="Chardard D."/>
            <person name="Lecocq T."/>
            <person name="Poncet C."/>
            <person name="Jaffrelo L."/>
            <person name="Lampietro C."/>
            <person name="Guiguen Y."/>
        </authorList>
    </citation>
    <scope>NUCLEOTIDE SEQUENCE [LARGE SCALE GENOMIC DNA]</scope>
    <source>
        <tissue evidence="21">Blood</tissue>
    </source>
</reference>
<feature type="compositionally biased region" description="Polar residues" evidence="19">
    <location>
        <begin position="954"/>
        <end position="979"/>
    </location>
</feature>
<keyword evidence="3" id="KW-0158">Chromosome</keyword>
<feature type="compositionally biased region" description="Low complexity" evidence="19">
    <location>
        <begin position="1143"/>
        <end position="1163"/>
    </location>
</feature>
<dbReference type="InterPro" id="IPR047249">
    <property type="entry name" value="BRCT_p53bp1-like_rpt1"/>
</dbReference>
<feature type="compositionally biased region" description="Polar residues" evidence="19">
    <location>
        <begin position="728"/>
        <end position="756"/>
    </location>
</feature>
<keyword evidence="22" id="KW-1185">Reference proteome</keyword>
<feature type="compositionally biased region" description="Polar residues" evidence="19">
    <location>
        <begin position="152"/>
        <end position="178"/>
    </location>
</feature>
<dbReference type="GO" id="GO:0035861">
    <property type="term" value="C:site of double-strand break"/>
    <property type="evidence" value="ECO:0007669"/>
    <property type="project" value="UniProtKB-ARBA"/>
</dbReference>
<dbReference type="CDD" id="cd17724">
    <property type="entry name" value="BRCT_p53bp1_rpt2"/>
    <property type="match status" value="1"/>
</dbReference>
<comment type="subcellular location">
    <subcellularLocation>
        <location evidence="2">Chromosome</location>
        <location evidence="2">Centromere</location>
        <location evidence="2">Kinetochore</location>
    </subcellularLocation>
    <subcellularLocation>
        <location evidence="1">Nucleus</location>
    </subcellularLocation>
</comment>
<dbReference type="GO" id="GO:0000776">
    <property type="term" value="C:kinetochore"/>
    <property type="evidence" value="ECO:0007669"/>
    <property type="project" value="UniProtKB-KW"/>
</dbReference>
<feature type="domain" description="BRCT" evidence="20">
    <location>
        <begin position="1665"/>
        <end position="1762"/>
    </location>
</feature>
<keyword evidence="8" id="KW-0227">DNA damage</keyword>
<feature type="compositionally biased region" description="Polar residues" evidence="19">
    <location>
        <begin position="453"/>
        <end position="467"/>
    </location>
</feature>
<dbReference type="InterPro" id="IPR047252">
    <property type="entry name" value="TP53BP1-like"/>
</dbReference>
<feature type="region of interest" description="Disordered" evidence="19">
    <location>
        <begin position="1103"/>
        <end position="1304"/>
    </location>
</feature>
<dbReference type="GO" id="GO:0000077">
    <property type="term" value="P:DNA damage checkpoint signaling"/>
    <property type="evidence" value="ECO:0007669"/>
    <property type="project" value="TreeGrafter"/>
</dbReference>
<feature type="compositionally biased region" description="Low complexity" evidence="19">
    <location>
        <begin position="683"/>
        <end position="698"/>
    </location>
</feature>
<dbReference type="GO" id="GO:0045830">
    <property type="term" value="P:positive regulation of isotype switching"/>
    <property type="evidence" value="ECO:0007669"/>
    <property type="project" value="UniProtKB-ARBA"/>
</dbReference>
<keyword evidence="17" id="KW-0137">Centromere</keyword>
<evidence type="ECO:0000256" key="17">
    <source>
        <dbReference type="ARBA" id="ARBA00023328"/>
    </source>
</evidence>
<dbReference type="SUPFAM" id="SSF52113">
    <property type="entry name" value="BRCT domain"/>
    <property type="match status" value="2"/>
</dbReference>
<feature type="compositionally biased region" description="Polar residues" evidence="19">
    <location>
        <begin position="206"/>
        <end position="215"/>
    </location>
</feature>
<feature type="compositionally biased region" description="Basic and acidic residues" evidence="19">
    <location>
        <begin position="773"/>
        <end position="785"/>
    </location>
</feature>
<evidence type="ECO:0000313" key="21">
    <source>
        <dbReference type="EMBL" id="KAF1393230.1"/>
    </source>
</evidence>
<proteinExistence type="predicted"/>
<evidence type="ECO:0000256" key="13">
    <source>
        <dbReference type="ARBA" id="ARBA00023159"/>
    </source>
</evidence>
<feature type="compositionally biased region" description="Acidic residues" evidence="19">
    <location>
        <begin position="656"/>
        <end position="674"/>
    </location>
</feature>
<evidence type="ECO:0000256" key="3">
    <source>
        <dbReference type="ARBA" id="ARBA00022454"/>
    </source>
</evidence>
<dbReference type="CDD" id="cd17745">
    <property type="entry name" value="BRCT_p53bp1_rpt1"/>
    <property type="match status" value="1"/>
</dbReference>
<dbReference type="FunFam" id="2.30.30.140:FF:000021">
    <property type="entry name" value="Tumor suppressor p53-binding protein 1"/>
    <property type="match status" value="1"/>
</dbReference>
<evidence type="ECO:0000256" key="4">
    <source>
        <dbReference type="ARBA" id="ARBA00022481"/>
    </source>
</evidence>
<sequence>MDPGGSELDSSLPQPENPCLIVEDSQPDSVALEDDPESSYRALLARRLSSLQPTSRSPVLMETSIQPSIHPSSQPSTIQGHLELISSPLGSRLSQTDSQLESSQSNNQAEPGILMADNPSSAFQEESQVLNICPPANKKKCAAEDTDMDSGADSTTHCIQSEEGTSQFGFLELSQSQDLRGEARNSQEEEEDIVPQPDSERRTKLAEQSISSRTSESQDNKAVRSEVSSSSSLEPPGPLGRQLSVQALLHSQASGEQGEQDCEILSSQEDMFDADKTGAAVDSTVSEPEQQAHPTSTPAHTLRLLHLSGQGTLVQESLSQSSVDYVAPTPDNFTHTPLIVPSSPTGPENEHGADEAMDTSLPPEDRALEKEEPMETEAASKPHPSASTPVSQNSPGFVLEQTLSIPSQPEFSHDVFVPTQSQEAPQQSDKKMALLPRETQSQQLESAAFTLPLQLSVNTQSSSPAQKTSEHVEEDSQATQIEELEEPPGVDTSDSVVSHQRSESNGVSSESQTVASSKASTSAESPKHRSECAKKELSNLLQQSDVHKKTSLNVQDVNVKDSKSDSKEAGSAEAVSCSQSKFDPSVNSCVQETPPDTTPCSLSSQSMISNTSAVDVVKGSVDLGKEGGTAKSPSVKPLSQKCGTVGNSQMVKDMTDESVQDEVEEEEVVMEEGESALGGGASGMALALSQSQLLSPEPVEGESGDRGEDSVIVVADSERDSQVLPKDVSSQSKTNSSQPIGGNVSLSTNGHGSQAQAKKVHPAPDRLSQTERVGPEPEGLKDKSLSDSSGEISFHFTLPKEGELIGPAVGATPPLISQLKQRLRHSTPIEITSFSEKSGVVGDVSADGAMAASDIVSGESGDDTTEKGDGKLSLRMKLVTPVEEGSSERFSLQKPALSEEDESVVKVTTVAKAVTSSPSVFSRVRQVHRQQEPREDSQAGGNTTSVREELFASPQRSSQASSLGCNSLPNSQSEPSQQEVLAAPQESRKDPPGPTEESGDKRGPPQAPEPPTPNRTDGRQRAPQQTIASSPSNKLRQRTVSQQTSFDAPGPRSPAGRGEPESPSFRRTAAPAHRRHVRTIQEVRTTVTRIITDVYYEDGKEVERKVTEETEEPVVDSQVLDSDISPCRTGSSSLTSGDLADISSLSSKASSLQHSSGGTSSSGFTRPDFTRPDFIMPPSRGAVSFSPRRGGGQQQRGHRGHRGQRAGSVVTMHRGDSTLGSRAFVPLTPRGRARRGRPPSRSSMSRGGGVGSLQRLGAHGQPQSSSEDELYTRMLPPRLPVSPTDAELPSHSDSLRSSPEEASSAGSSFVGLRVVAKWSSNGYFYSGRIIKDIGEGRFRLRFDDGYECEVAGKDILLCDPIPLGTEVTALLEDEYFSIGVVRGHKTEGQELFYSVEKDGQTQWYNRTAIILSLEQGNKLREQHSLGPYEPSTPLTKASDISLDNLVEGKRRRRGGPEGQNTPNRSSSSSPRTPGPSGKRKLMASEDNRTPAKRGRRGSGVKAAQRVGLCNTSGSGTDLPGQSCDVGETHGPLPQNTTLFMGFAFMLTTSSEIDRLTNKHSSDDEEDYVQTGPYNKAYTESQLQAGGGFVLPDFNEEQCKAAYQSLLIADQHCRTRKYLLCLASGVPCVSHIWVRDCCKENKLLNYRNYLLPAGVGPDETIVEWHPRCSPFKALRVLLVFEKPVELWAQLITLGGGSSLRQFQADKEGLDIPAGKYDVVVTDRACPPLVEKNVTSQEVPLVSPEWLIQSIIRGERLGFHSKPQYRHDYSSTSSS</sequence>
<dbReference type="InterPro" id="IPR001357">
    <property type="entry name" value="BRCT_dom"/>
</dbReference>
<feature type="compositionally biased region" description="Polar residues" evidence="19">
    <location>
        <begin position="243"/>
        <end position="257"/>
    </location>
</feature>
<evidence type="ECO:0000256" key="10">
    <source>
        <dbReference type="ARBA" id="ARBA00022843"/>
    </source>
</evidence>
<evidence type="ECO:0000313" key="22">
    <source>
        <dbReference type="Proteomes" id="UP000465112"/>
    </source>
</evidence>
<dbReference type="SMART" id="SM00292">
    <property type="entry name" value="BRCT"/>
    <property type="match status" value="2"/>
</dbReference>
<feature type="compositionally biased region" description="Polar residues" evidence="19">
    <location>
        <begin position="88"/>
        <end position="109"/>
    </location>
</feature>
<evidence type="ECO:0000256" key="19">
    <source>
        <dbReference type="SAM" id="MobiDB-lite"/>
    </source>
</evidence>
<feature type="compositionally biased region" description="Basic and acidic residues" evidence="19">
    <location>
        <begin position="558"/>
        <end position="570"/>
    </location>
</feature>
<protein>
    <recommendedName>
        <fullName evidence="18">TP53-binding protein 1</fullName>
    </recommendedName>
</protein>